<dbReference type="RefSeq" id="WP_087885587.1">
    <property type="nucleotide sequence ID" value="NZ_CP021748.1"/>
</dbReference>
<dbReference type="GO" id="GO:0003955">
    <property type="term" value="F:NAD(P)H dehydrogenase (quinone) activity"/>
    <property type="evidence" value="ECO:0007669"/>
    <property type="project" value="TreeGrafter"/>
</dbReference>
<dbReference type="EMBL" id="CP021748">
    <property type="protein sequence ID" value="ARX85936.1"/>
    <property type="molecule type" value="Genomic_DNA"/>
</dbReference>
<dbReference type="SUPFAM" id="SSF52218">
    <property type="entry name" value="Flavoproteins"/>
    <property type="match status" value="1"/>
</dbReference>
<comment type="similarity">
    <text evidence="1">Belongs to the NAD(P)H dehydrogenase (quinone) family.</text>
</comment>
<gene>
    <name evidence="5" type="ORF">SMD44_05405</name>
</gene>
<dbReference type="PANTHER" id="PTHR10204">
    <property type="entry name" value="NAD P H OXIDOREDUCTASE-RELATED"/>
    <property type="match status" value="1"/>
</dbReference>
<feature type="compositionally biased region" description="Low complexity" evidence="3">
    <location>
        <begin position="1"/>
        <end position="28"/>
    </location>
</feature>
<dbReference type="InterPro" id="IPR003680">
    <property type="entry name" value="Flavodoxin_fold"/>
</dbReference>
<dbReference type="Proteomes" id="UP000195880">
    <property type="component" value="Chromosome"/>
</dbReference>
<dbReference type="STRING" id="67267.GCA_000716675_04234"/>
<dbReference type="AlphaFoldDB" id="A0A1Z1WHL4"/>
<reference evidence="5 6" key="1">
    <citation type="submission" date="2017-05" db="EMBL/GenBank/DDBJ databases">
        <title>Streptomyces alboflavus Genome sequencing and assembly.</title>
        <authorList>
            <person name="Wang Y."/>
            <person name="Du B."/>
            <person name="Ding Y."/>
            <person name="Liu H."/>
            <person name="Hou Q."/>
            <person name="Liu K."/>
            <person name="Wang C."/>
            <person name="Yao L."/>
        </authorList>
    </citation>
    <scope>NUCLEOTIDE SEQUENCE [LARGE SCALE GENOMIC DNA]</scope>
    <source>
        <strain evidence="5 6">MDJK44</strain>
    </source>
</reference>
<evidence type="ECO:0000256" key="3">
    <source>
        <dbReference type="SAM" id="MobiDB-lite"/>
    </source>
</evidence>
<keyword evidence="2" id="KW-0560">Oxidoreductase</keyword>
<sequence length="228" mass="25125">MTTRPEAPKAAAPRPGRAPGADPTPAAPESAAPQSKVLLVTGHPRPDSLTAQLVRRARERLTAEGHTVDLLDLVAEGFDPRMTPADEPDWADPDKQYSPEVRAHMRRIADADAIVVVFPLWWFGLPALLKGWIDRVWNHGFAYGNRKKLLARKRMLWLGLVSYDEARFAELGFADAVTLTLGKGVSEFCGMAPERVAVRYVYESLSVGEGAFKTLDSALDELLPQRRG</sequence>
<organism evidence="5 6">
    <name type="scientific">Streptomyces alboflavus</name>
    <dbReference type="NCBI Taxonomy" id="67267"/>
    <lineage>
        <taxon>Bacteria</taxon>
        <taxon>Bacillati</taxon>
        <taxon>Actinomycetota</taxon>
        <taxon>Actinomycetes</taxon>
        <taxon>Kitasatosporales</taxon>
        <taxon>Streptomycetaceae</taxon>
        <taxon>Streptomyces</taxon>
    </lineage>
</organism>
<evidence type="ECO:0000313" key="6">
    <source>
        <dbReference type="Proteomes" id="UP000195880"/>
    </source>
</evidence>
<dbReference type="InterPro" id="IPR029039">
    <property type="entry name" value="Flavoprotein-like_sf"/>
</dbReference>
<dbReference type="NCBIfam" id="NF007280">
    <property type="entry name" value="PRK09739.1"/>
    <property type="match status" value="1"/>
</dbReference>
<dbReference type="KEGG" id="salf:SMD44_05405"/>
<proteinExistence type="inferred from homology"/>
<feature type="domain" description="Flavodoxin-like fold" evidence="4">
    <location>
        <begin position="35"/>
        <end position="198"/>
    </location>
</feature>
<accession>A0A1Z1WHL4</accession>
<evidence type="ECO:0000313" key="5">
    <source>
        <dbReference type="EMBL" id="ARX85936.1"/>
    </source>
</evidence>
<dbReference type="Gene3D" id="3.40.50.360">
    <property type="match status" value="1"/>
</dbReference>
<keyword evidence="6" id="KW-1185">Reference proteome</keyword>
<evidence type="ECO:0000256" key="2">
    <source>
        <dbReference type="ARBA" id="ARBA00023002"/>
    </source>
</evidence>
<dbReference type="InterPro" id="IPR051545">
    <property type="entry name" value="NAD(P)H_dehydrogenase_qn"/>
</dbReference>
<dbReference type="PANTHER" id="PTHR10204:SF34">
    <property type="entry name" value="NAD(P)H DEHYDROGENASE [QUINONE] 1 ISOFORM 1"/>
    <property type="match status" value="1"/>
</dbReference>
<dbReference type="OrthoDB" id="9798454at2"/>
<dbReference type="GO" id="GO:0005829">
    <property type="term" value="C:cytosol"/>
    <property type="evidence" value="ECO:0007669"/>
    <property type="project" value="TreeGrafter"/>
</dbReference>
<evidence type="ECO:0000256" key="1">
    <source>
        <dbReference type="ARBA" id="ARBA00006252"/>
    </source>
</evidence>
<feature type="region of interest" description="Disordered" evidence="3">
    <location>
        <begin position="1"/>
        <end position="43"/>
    </location>
</feature>
<evidence type="ECO:0000259" key="4">
    <source>
        <dbReference type="Pfam" id="PF02525"/>
    </source>
</evidence>
<dbReference type="Pfam" id="PF02525">
    <property type="entry name" value="Flavodoxin_2"/>
    <property type="match status" value="1"/>
</dbReference>
<protein>
    <submittedName>
        <fullName evidence="5">NADPH oxidoreductase</fullName>
    </submittedName>
</protein>
<name>A0A1Z1WHL4_9ACTN</name>